<gene>
    <name evidence="4" type="ORF">GLIP_1385</name>
</gene>
<evidence type="ECO:0000259" key="2">
    <source>
        <dbReference type="Pfam" id="PF25917"/>
    </source>
</evidence>
<dbReference type="InterPro" id="IPR058792">
    <property type="entry name" value="Beta-barrel_RND_2"/>
</dbReference>
<evidence type="ECO:0000313" key="4">
    <source>
        <dbReference type="EMBL" id="GAC14026.1"/>
    </source>
</evidence>
<reference evidence="4 5" key="1">
    <citation type="journal article" date="2017" name="Antonie Van Leeuwenhoek">
        <title>Rhizobium rhizosphaerae sp. nov., a novel species isolated from rice rhizosphere.</title>
        <authorList>
            <person name="Zhao J.J."/>
            <person name="Zhang J."/>
            <person name="Zhang R.J."/>
            <person name="Zhang C.W."/>
            <person name="Yin H.Q."/>
            <person name="Zhang X.X."/>
        </authorList>
    </citation>
    <scope>NUCLEOTIDE SEQUENCE [LARGE SCALE GENOMIC DNA]</scope>
    <source>
        <strain evidence="4 5">E3</strain>
    </source>
</reference>
<evidence type="ECO:0000313" key="5">
    <source>
        <dbReference type="Proteomes" id="UP000006334"/>
    </source>
</evidence>
<proteinExistence type="inferred from homology"/>
<dbReference type="SUPFAM" id="SSF111369">
    <property type="entry name" value="HlyD-like secretion proteins"/>
    <property type="match status" value="2"/>
</dbReference>
<dbReference type="InterPro" id="IPR058625">
    <property type="entry name" value="MdtA-like_BSH"/>
</dbReference>
<comment type="similarity">
    <text evidence="1">Belongs to the membrane fusion protein (MFP) (TC 8.A.1) family.</text>
</comment>
<evidence type="ECO:0000259" key="3">
    <source>
        <dbReference type="Pfam" id="PF25954"/>
    </source>
</evidence>
<dbReference type="Pfam" id="PF25954">
    <property type="entry name" value="Beta-barrel_RND_2"/>
    <property type="match status" value="1"/>
</dbReference>
<dbReference type="AlphaFoldDB" id="K6XQQ8"/>
<dbReference type="Proteomes" id="UP000006334">
    <property type="component" value="Unassembled WGS sequence"/>
</dbReference>
<comment type="caution">
    <text evidence="4">The sequence shown here is derived from an EMBL/GenBank/DDBJ whole genome shotgun (WGS) entry which is preliminary data.</text>
</comment>
<accession>K6XQQ8</accession>
<name>K6XQQ8_9ALTE</name>
<dbReference type="STRING" id="1127673.GLIP_1385"/>
<dbReference type="Gene3D" id="1.10.287.470">
    <property type="entry name" value="Helix hairpin bin"/>
    <property type="match status" value="1"/>
</dbReference>
<dbReference type="RefSeq" id="WP_008843842.1">
    <property type="nucleotide sequence ID" value="NZ_BAEN01000030.1"/>
</dbReference>
<dbReference type="OrthoDB" id="8958519at2"/>
<dbReference type="Gene3D" id="2.40.50.100">
    <property type="match status" value="1"/>
</dbReference>
<dbReference type="PANTHER" id="PTHR30386">
    <property type="entry name" value="MEMBRANE FUSION SUBUNIT OF EMRAB-TOLC MULTIDRUG EFFLUX PUMP"/>
    <property type="match status" value="1"/>
</dbReference>
<organism evidence="4 5">
    <name type="scientific">Aliiglaciecola lipolytica E3</name>
    <dbReference type="NCBI Taxonomy" id="1127673"/>
    <lineage>
        <taxon>Bacteria</taxon>
        <taxon>Pseudomonadati</taxon>
        <taxon>Pseudomonadota</taxon>
        <taxon>Gammaproteobacteria</taxon>
        <taxon>Alteromonadales</taxon>
        <taxon>Alteromonadaceae</taxon>
        <taxon>Aliiglaciecola</taxon>
    </lineage>
</organism>
<dbReference type="eggNOG" id="COG1566">
    <property type="taxonomic scope" value="Bacteria"/>
</dbReference>
<sequence length="356" mass="37901">MSSISPKKVVLVTVVILVSFIVIFAMSDAYTPSSSKGVVSANVVELSPRVSGNVNIIHVTDNAVVDAGEPLFTIDSYPYELAVKSAEANLSVVLQNLDSSSASIAAAQASVTQARVSRDNARTEQQRVERLEQSGLIPKADADNARAKTQDAIARFNTAQANLASAVAALGPAGEDNPQFEAASAKLAAAQYDLASTTITAPHKGVITNLNLSTGQYVGAGQPALTFIDAQSVWITLELRENQLRHVNTGDMASVLFDALPGQIFEAKVTSVAWGISIGKQTQDGLAVSQVDNRWFEPARRIPIKIELSGGMDNWPREVKVGGQVHAIIYAKESGNPVGWLGALLQRLRSLSSYLY</sequence>
<dbReference type="InterPro" id="IPR050739">
    <property type="entry name" value="MFP"/>
</dbReference>
<dbReference type="Pfam" id="PF25917">
    <property type="entry name" value="BSH_RND"/>
    <property type="match status" value="1"/>
</dbReference>
<dbReference type="Gene3D" id="2.40.30.170">
    <property type="match status" value="1"/>
</dbReference>
<protein>
    <submittedName>
        <fullName evidence="4">Secretion protein</fullName>
    </submittedName>
</protein>
<evidence type="ECO:0000256" key="1">
    <source>
        <dbReference type="ARBA" id="ARBA00009477"/>
    </source>
</evidence>
<keyword evidence="5" id="KW-1185">Reference proteome</keyword>
<dbReference type="EMBL" id="BAEN01000030">
    <property type="protein sequence ID" value="GAC14026.1"/>
    <property type="molecule type" value="Genomic_DNA"/>
</dbReference>
<feature type="domain" description="CusB-like beta-barrel" evidence="3">
    <location>
        <begin position="232"/>
        <end position="272"/>
    </location>
</feature>
<feature type="domain" description="Multidrug resistance protein MdtA-like barrel-sandwich hybrid" evidence="2">
    <location>
        <begin position="42"/>
        <end position="225"/>
    </location>
</feature>